<sequence>MHVGLTRWSPPPAPARAPIIGRYVRLEPLQAGHAGTLYAAASADGTDDRFRWLFEHPPQDRATFADWVDHVSSSADPMFFAVVDAATGRAEGRQALMRIDRTHGVIEIGSIMWGPALQRSRMATEALFLFADHVFALGYRRFEWKCNDLNALSKRAALRFGFRPEGVFRQHMVVKGTNRDTAWFAMTDQDWQELRPGYLAWLAPDNFDADGGQRRTLGACLRGGA</sequence>
<name>A0A5C4RB44_9RHOB</name>
<dbReference type="GO" id="GO:1990189">
    <property type="term" value="F:protein N-terminal-serine acetyltransferase activity"/>
    <property type="evidence" value="ECO:0007669"/>
    <property type="project" value="TreeGrafter"/>
</dbReference>
<keyword evidence="2" id="KW-0808">Transferase</keyword>
<dbReference type="PANTHER" id="PTHR43441">
    <property type="entry name" value="RIBOSOMAL-PROTEIN-SERINE ACETYLTRANSFERASE"/>
    <property type="match status" value="1"/>
</dbReference>
<dbReference type="Proteomes" id="UP000304880">
    <property type="component" value="Unassembled WGS sequence"/>
</dbReference>
<accession>A0A5C4RB44</accession>
<dbReference type="AlphaFoldDB" id="A0A5C4RB44"/>
<dbReference type="PANTHER" id="PTHR43441:SF2">
    <property type="entry name" value="FAMILY ACETYLTRANSFERASE, PUTATIVE (AFU_ORTHOLOGUE AFUA_7G00850)-RELATED"/>
    <property type="match status" value="1"/>
</dbReference>
<gene>
    <name evidence="2" type="ORF">FHD67_00095</name>
</gene>
<dbReference type="InterPro" id="IPR000182">
    <property type="entry name" value="GNAT_dom"/>
</dbReference>
<evidence type="ECO:0000313" key="3">
    <source>
        <dbReference type="Proteomes" id="UP000304880"/>
    </source>
</evidence>
<feature type="domain" description="N-acetyltransferase" evidence="1">
    <location>
        <begin position="36"/>
        <end position="180"/>
    </location>
</feature>
<evidence type="ECO:0000259" key="1">
    <source>
        <dbReference type="PROSITE" id="PS51186"/>
    </source>
</evidence>
<dbReference type="EMBL" id="VDDC01000001">
    <property type="protein sequence ID" value="TNH41155.1"/>
    <property type="molecule type" value="Genomic_DNA"/>
</dbReference>
<keyword evidence="3" id="KW-1185">Reference proteome</keyword>
<dbReference type="GO" id="GO:0008999">
    <property type="term" value="F:protein-N-terminal-alanine acetyltransferase activity"/>
    <property type="evidence" value="ECO:0007669"/>
    <property type="project" value="TreeGrafter"/>
</dbReference>
<evidence type="ECO:0000313" key="2">
    <source>
        <dbReference type="EMBL" id="TNH41155.1"/>
    </source>
</evidence>
<organism evidence="2 3">
    <name type="scientific">Paracoccus haeundaensis</name>
    <dbReference type="NCBI Taxonomy" id="225362"/>
    <lineage>
        <taxon>Bacteria</taxon>
        <taxon>Pseudomonadati</taxon>
        <taxon>Pseudomonadota</taxon>
        <taxon>Alphaproteobacteria</taxon>
        <taxon>Rhodobacterales</taxon>
        <taxon>Paracoccaceae</taxon>
        <taxon>Paracoccus</taxon>
    </lineage>
</organism>
<comment type="caution">
    <text evidence="2">The sequence shown here is derived from an EMBL/GenBank/DDBJ whole genome shotgun (WGS) entry which is preliminary data.</text>
</comment>
<dbReference type="InterPro" id="IPR016181">
    <property type="entry name" value="Acyl_CoA_acyltransferase"/>
</dbReference>
<dbReference type="SUPFAM" id="SSF55729">
    <property type="entry name" value="Acyl-CoA N-acyltransferases (Nat)"/>
    <property type="match status" value="1"/>
</dbReference>
<proteinExistence type="predicted"/>
<protein>
    <submittedName>
        <fullName evidence="2">GNAT family N-acetyltransferase</fullName>
    </submittedName>
</protein>
<dbReference type="InterPro" id="IPR051908">
    <property type="entry name" value="Ribosomal_N-acetyltransferase"/>
</dbReference>
<reference evidence="2 3" key="1">
    <citation type="submission" date="2019-06" db="EMBL/GenBank/DDBJ databases">
        <authorList>
            <person name="Li J."/>
        </authorList>
    </citation>
    <scope>NUCLEOTIDE SEQUENCE [LARGE SCALE GENOMIC DNA]</scope>
    <source>
        <strain evidence="2 3">CGMCC 1.8012</strain>
    </source>
</reference>
<dbReference type="Pfam" id="PF13302">
    <property type="entry name" value="Acetyltransf_3"/>
    <property type="match status" value="1"/>
</dbReference>
<dbReference type="FunFam" id="3.40.630.30:FF:000047">
    <property type="entry name" value="Acetyltransferase, GNAT family"/>
    <property type="match status" value="1"/>
</dbReference>
<dbReference type="PROSITE" id="PS51186">
    <property type="entry name" value="GNAT"/>
    <property type="match status" value="1"/>
</dbReference>
<dbReference type="Gene3D" id="3.40.630.30">
    <property type="match status" value="1"/>
</dbReference>